<feature type="region of interest" description="Disordered" evidence="1">
    <location>
        <begin position="935"/>
        <end position="963"/>
    </location>
</feature>
<evidence type="ECO:0000313" key="2">
    <source>
        <dbReference type="EMBL" id="VEN41424.1"/>
    </source>
</evidence>
<gene>
    <name evidence="2" type="ORF">CALMAC_LOCUS5250</name>
</gene>
<dbReference type="OrthoDB" id="6784865at2759"/>
<dbReference type="AlphaFoldDB" id="A0A653C0M4"/>
<keyword evidence="3" id="KW-1185">Reference proteome</keyword>
<dbReference type="EMBL" id="CAACVG010006748">
    <property type="protein sequence ID" value="VEN41424.1"/>
    <property type="molecule type" value="Genomic_DNA"/>
</dbReference>
<name>A0A653C0M4_CALMS</name>
<reference evidence="2 3" key="1">
    <citation type="submission" date="2019-01" db="EMBL/GenBank/DDBJ databases">
        <authorList>
            <person name="Sayadi A."/>
        </authorList>
    </citation>
    <scope>NUCLEOTIDE SEQUENCE [LARGE SCALE GENOMIC DNA]</scope>
</reference>
<dbReference type="Proteomes" id="UP000410492">
    <property type="component" value="Unassembled WGS sequence"/>
</dbReference>
<evidence type="ECO:0000313" key="3">
    <source>
        <dbReference type="Proteomes" id="UP000410492"/>
    </source>
</evidence>
<evidence type="ECO:0000256" key="1">
    <source>
        <dbReference type="SAM" id="MobiDB-lite"/>
    </source>
</evidence>
<accession>A0A653C0M4</accession>
<organism evidence="2 3">
    <name type="scientific">Callosobruchus maculatus</name>
    <name type="common">Southern cowpea weevil</name>
    <name type="synonym">Pulse bruchid</name>
    <dbReference type="NCBI Taxonomy" id="64391"/>
    <lineage>
        <taxon>Eukaryota</taxon>
        <taxon>Metazoa</taxon>
        <taxon>Ecdysozoa</taxon>
        <taxon>Arthropoda</taxon>
        <taxon>Hexapoda</taxon>
        <taxon>Insecta</taxon>
        <taxon>Pterygota</taxon>
        <taxon>Neoptera</taxon>
        <taxon>Endopterygota</taxon>
        <taxon>Coleoptera</taxon>
        <taxon>Polyphaga</taxon>
        <taxon>Cucujiformia</taxon>
        <taxon>Chrysomeloidea</taxon>
        <taxon>Chrysomelidae</taxon>
        <taxon>Bruchinae</taxon>
        <taxon>Bruchini</taxon>
        <taxon>Callosobruchus</taxon>
    </lineage>
</organism>
<sequence length="991" mass="114094">MRKEDRIVMCNIDNKRDTHTRSQKVKEKENIGKEDECMFNRELQVNIRRENEKNTQFKRTEKYRFENNKVSSKVQQISHTRSEKAKKENIKLGKRTFSGINEKESKRKLNRNNENKENYYRTADIKKLKSSDNIDKLHQKCVVELVRFEPQQDEKCILKNSTTSNSERNDKTRIIVEDSYEEKKSSDLFGECTTPKGNASVIENPTSKDKLYQKCVLKLVRFKLQQGKKCILENSSTCNIEGSDKTRITVRDSCNTNRNSDSFEECTTPKTPKVSASFIENPTSKSDTLEASIVRCDGNDSGDIVETKFRKACAILHSDILGIQTSTPLRSSNPTTPTPVAKRLRNNEKKNYRESSLSLAEPLAEAEVPSDPVGKKVPIYKRNIPDEHKPKADLYEFDDIEIDVPRRKKRKNTSKKFDRTMHSILEKLEKKEKTNRRCMKNYGKVPIYETKINAALEKVLHKIKAKSPQNSLASKQNNCKKNKENEPQIQNQLILDDHNKNKSCQKSPLNEALCNWNRQHTVCNGYNKINNHNVADNTIIDSTNDINIMNQNENCYNAIYTDDSSLYPSENSNLSDFCGFSNTKSMLAHERSDVTDGFQGFSIQEQSRAEQKSSLITNHLSTTFGRKNTSIKILGNILLRPAQKDSVKKIAAFDYFIDLHENYTLDNNFGFDYDEKADSSMIAQAQKIVKKIVWRFASVIKRNPHFLLIKSNALPYLNQDLIINYALVEWIEKKAALNHTQNPAIKDPLAKVIYQKKISEYIECPITLQKDYENAVLSSSLYDYEEFHIPVRPRRVLGILQNDQVISTPKSSVGTSVPLPDISIIEKDKGYHAEDDAENTPPEHSLQIRASICEIRKYSRKSKDKKNTLEKEVVVAHLQQLINSDANSEIVTKDKQQNVTNDDEPGNDIQLFDEDEPELLENLSIIIPKMNYPTKRRKRLKSDASDLDDEGKPKKKKKDLMTEEEKIEFEKWASKFNAMCEEVDKYELEVD</sequence>
<proteinExistence type="predicted"/>
<protein>
    <submittedName>
        <fullName evidence="2">Uncharacterized protein</fullName>
    </submittedName>
</protein>